<reference evidence="1 2" key="1">
    <citation type="submission" date="2016-11" db="EMBL/GenBank/DDBJ databases">
        <authorList>
            <person name="Jaros S."/>
            <person name="Januszkiewicz K."/>
            <person name="Wedrychowicz H."/>
        </authorList>
    </citation>
    <scope>NUCLEOTIDE SEQUENCE [LARGE SCALE GENOMIC DNA]</scope>
    <source>
        <strain evidence="1 2">DSM 27406</strain>
    </source>
</reference>
<dbReference type="PANTHER" id="PTHR38436">
    <property type="entry name" value="POLYKETIDE CYCLASE SNOAL-LIKE DOMAIN"/>
    <property type="match status" value="1"/>
</dbReference>
<protein>
    <submittedName>
        <fullName evidence="1">Predicted ester cyclase</fullName>
    </submittedName>
</protein>
<proteinExistence type="predicted"/>
<dbReference type="PANTHER" id="PTHR38436:SF1">
    <property type="entry name" value="ESTER CYCLASE"/>
    <property type="match status" value="1"/>
</dbReference>
<gene>
    <name evidence="1" type="ORF">SAMN05444266_101395</name>
</gene>
<dbReference type="RefSeq" id="WP_073077482.1">
    <property type="nucleotide sequence ID" value="NZ_FRBL01000001.1"/>
</dbReference>
<evidence type="ECO:0000313" key="2">
    <source>
        <dbReference type="Proteomes" id="UP000184420"/>
    </source>
</evidence>
<name>A0A1M6VX49_9BACT</name>
<dbReference type="AlphaFoldDB" id="A0A1M6VX49"/>
<dbReference type="OrthoDB" id="7876517at2"/>
<dbReference type="Proteomes" id="UP000184420">
    <property type="component" value="Unassembled WGS sequence"/>
</dbReference>
<dbReference type="EMBL" id="FRBL01000001">
    <property type="protein sequence ID" value="SHK85968.1"/>
    <property type="molecule type" value="Genomic_DNA"/>
</dbReference>
<dbReference type="Gene3D" id="3.10.450.50">
    <property type="match status" value="1"/>
</dbReference>
<keyword evidence="2" id="KW-1185">Reference proteome</keyword>
<accession>A0A1M6VX49</accession>
<dbReference type="STRING" id="1419482.SAMN05444266_101395"/>
<dbReference type="GO" id="GO:0030638">
    <property type="term" value="P:polyketide metabolic process"/>
    <property type="evidence" value="ECO:0007669"/>
    <property type="project" value="InterPro"/>
</dbReference>
<sequence length="131" mass="14557">MQHTAEQNMATVRLFNEACLLHKDMETLDAIVHPDFINHTAAPGFSKDINSLKTFILTGLSNIGDLKLDIHAMYADGDTVITHKTFTGILNAPFLGLTAIGKPLTMRIIDIVELKNGQYVAHWSVRELRQA</sequence>
<dbReference type="InterPro" id="IPR009959">
    <property type="entry name" value="Cyclase_SnoaL-like"/>
</dbReference>
<evidence type="ECO:0000313" key="1">
    <source>
        <dbReference type="EMBL" id="SHK85968.1"/>
    </source>
</evidence>
<dbReference type="Pfam" id="PF07366">
    <property type="entry name" value="SnoaL"/>
    <property type="match status" value="1"/>
</dbReference>
<organism evidence="1 2">
    <name type="scientific">Chitinophaga jiangningensis</name>
    <dbReference type="NCBI Taxonomy" id="1419482"/>
    <lineage>
        <taxon>Bacteria</taxon>
        <taxon>Pseudomonadati</taxon>
        <taxon>Bacteroidota</taxon>
        <taxon>Chitinophagia</taxon>
        <taxon>Chitinophagales</taxon>
        <taxon>Chitinophagaceae</taxon>
        <taxon>Chitinophaga</taxon>
    </lineage>
</organism>
<dbReference type="InterPro" id="IPR032710">
    <property type="entry name" value="NTF2-like_dom_sf"/>
</dbReference>
<dbReference type="SUPFAM" id="SSF54427">
    <property type="entry name" value="NTF2-like"/>
    <property type="match status" value="1"/>
</dbReference>